<dbReference type="STRING" id="319652.IV80_GL000376"/>
<dbReference type="InterPro" id="IPR040591">
    <property type="entry name" value="RqcP2_RBD"/>
</dbReference>
<dbReference type="CDD" id="cd00165">
    <property type="entry name" value="S4"/>
    <property type="match status" value="1"/>
</dbReference>
<dbReference type="PROSITE" id="PS50889">
    <property type="entry name" value="S4"/>
    <property type="match status" value="1"/>
</dbReference>
<evidence type="ECO:0000259" key="2">
    <source>
        <dbReference type="SMART" id="SM00363"/>
    </source>
</evidence>
<dbReference type="Pfam" id="PF17774">
    <property type="entry name" value="YlmH_RBD"/>
    <property type="match status" value="1"/>
</dbReference>
<comment type="caution">
    <text evidence="3">The sequence shown here is derived from an EMBL/GenBank/DDBJ whole genome shotgun (WGS) entry which is preliminary data.</text>
</comment>
<dbReference type="InterPro" id="IPR012677">
    <property type="entry name" value="Nucleotide-bd_a/b_plait_sf"/>
</dbReference>
<dbReference type="AlphaFoldDB" id="A0A0R2IU53"/>
<dbReference type="InterPro" id="IPR048443">
    <property type="entry name" value="RqcP2_N"/>
</dbReference>
<dbReference type="RefSeq" id="WP_057752225.1">
    <property type="nucleotide sequence ID" value="NZ_BJVH01000010.1"/>
</dbReference>
<dbReference type="Proteomes" id="UP000051568">
    <property type="component" value="Unassembled WGS sequence"/>
</dbReference>
<feature type="domain" description="RNA-binding S4" evidence="2">
    <location>
        <begin position="182"/>
        <end position="246"/>
    </location>
</feature>
<dbReference type="Pfam" id="PF21278">
    <property type="entry name" value="YlmH_1st"/>
    <property type="match status" value="1"/>
</dbReference>
<dbReference type="Pfam" id="PF01479">
    <property type="entry name" value="S4"/>
    <property type="match status" value="1"/>
</dbReference>
<dbReference type="PATRIC" id="fig|319652.3.peg.380"/>
<dbReference type="InterPro" id="IPR002942">
    <property type="entry name" value="S4_RNA-bd"/>
</dbReference>
<name>A0A0R2IU53_9LACO</name>
<protein>
    <recommendedName>
        <fullName evidence="2">RNA-binding S4 domain-containing protein</fullName>
    </recommendedName>
</protein>
<dbReference type="GO" id="GO:0003723">
    <property type="term" value="F:RNA binding"/>
    <property type="evidence" value="ECO:0007669"/>
    <property type="project" value="UniProtKB-KW"/>
</dbReference>
<sequence length="263" mass="30384">MDNITQHFRPEEAPFVEEATGWIQEVRDQNRFVLTNFLNPRERFILTTLVNRLDDIKAQSFGGYPNAEMSRTIIFPDYFVPEKTDFNITLLEIQYPIKFATIHHRNVLGTLANMGVERGTFGDIITDGQTWQFFVKTEMVDFFLTQVTKIGNIKVRLLDQSLDAVVEPENDWESVGTTVASLRIDSLVAEGFHLSRNHAKLLLEERKVTLNWKLHQRPDFELVANDMISVRGYGRIRLDEVEGQTKKGKTRILISIINSKKKK</sequence>
<dbReference type="EMBL" id="JQBR01000010">
    <property type="protein sequence ID" value="KRN65322.1"/>
    <property type="molecule type" value="Genomic_DNA"/>
</dbReference>
<evidence type="ECO:0000313" key="3">
    <source>
        <dbReference type="EMBL" id="KRN65322.1"/>
    </source>
</evidence>
<keyword evidence="4" id="KW-1185">Reference proteome</keyword>
<dbReference type="PANTHER" id="PTHR13633:SF3">
    <property type="entry name" value="MITOCHONDRIAL TRANSCRIPTION RESCUE FACTOR 1"/>
    <property type="match status" value="1"/>
</dbReference>
<gene>
    <name evidence="3" type="ORF">IV80_GL000376</name>
</gene>
<accession>A0A0R2IU53</accession>
<reference evidence="3 4" key="1">
    <citation type="journal article" date="2015" name="Genome Announc.">
        <title>Expanding the biotechnology potential of lactobacilli through comparative genomics of 213 strains and associated genera.</title>
        <authorList>
            <person name="Sun Z."/>
            <person name="Harris H.M."/>
            <person name="McCann A."/>
            <person name="Guo C."/>
            <person name="Argimon S."/>
            <person name="Zhang W."/>
            <person name="Yang X."/>
            <person name="Jeffery I.B."/>
            <person name="Cooney J.C."/>
            <person name="Kagawa T.F."/>
            <person name="Liu W."/>
            <person name="Song Y."/>
            <person name="Salvetti E."/>
            <person name="Wrobel A."/>
            <person name="Rasinkangas P."/>
            <person name="Parkhill J."/>
            <person name="Rea M.C."/>
            <person name="O'Sullivan O."/>
            <person name="Ritari J."/>
            <person name="Douillard F.P."/>
            <person name="Paul Ross R."/>
            <person name="Yang R."/>
            <person name="Briner A.E."/>
            <person name="Felis G.E."/>
            <person name="de Vos W.M."/>
            <person name="Barrangou R."/>
            <person name="Klaenhammer T.R."/>
            <person name="Caufield P.W."/>
            <person name="Cui Y."/>
            <person name="Zhang H."/>
            <person name="O'Toole P.W."/>
        </authorList>
    </citation>
    <scope>NUCLEOTIDE SEQUENCE [LARGE SCALE GENOMIC DNA]</scope>
    <source>
        <strain evidence="3 4">DSM 17757</strain>
    </source>
</reference>
<dbReference type="SMART" id="SM00363">
    <property type="entry name" value="S4"/>
    <property type="match status" value="1"/>
</dbReference>
<dbReference type="Gene3D" id="3.30.70.330">
    <property type="match status" value="1"/>
</dbReference>
<keyword evidence="1" id="KW-0694">RNA-binding</keyword>
<evidence type="ECO:0000313" key="4">
    <source>
        <dbReference type="Proteomes" id="UP000051568"/>
    </source>
</evidence>
<organism evidence="3 4">
    <name type="scientific">Pediococcus cellicola</name>
    <dbReference type="NCBI Taxonomy" id="319652"/>
    <lineage>
        <taxon>Bacteria</taxon>
        <taxon>Bacillati</taxon>
        <taxon>Bacillota</taxon>
        <taxon>Bacilli</taxon>
        <taxon>Lactobacillales</taxon>
        <taxon>Lactobacillaceae</taxon>
        <taxon>Pediococcus</taxon>
    </lineage>
</organism>
<proteinExistence type="predicted"/>
<dbReference type="Gene3D" id="3.30.1370.160">
    <property type="match status" value="1"/>
</dbReference>
<dbReference type="SUPFAM" id="SSF55174">
    <property type="entry name" value="Alpha-L RNA-binding motif"/>
    <property type="match status" value="1"/>
</dbReference>
<dbReference type="OrthoDB" id="9812787at2"/>
<evidence type="ECO:0000256" key="1">
    <source>
        <dbReference type="PROSITE-ProRule" id="PRU00182"/>
    </source>
</evidence>
<dbReference type="PANTHER" id="PTHR13633">
    <property type="entry name" value="MITOCHONDRIAL TRANSCRIPTION RESCUE FACTOR 1"/>
    <property type="match status" value="1"/>
</dbReference>